<evidence type="ECO:0000256" key="6">
    <source>
        <dbReference type="ARBA" id="ARBA00023027"/>
    </source>
</evidence>
<organism evidence="9 10">
    <name type="scientific">Neocallimastix californiae</name>
    <dbReference type="NCBI Taxonomy" id="1754190"/>
    <lineage>
        <taxon>Eukaryota</taxon>
        <taxon>Fungi</taxon>
        <taxon>Fungi incertae sedis</taxon>
        <taxon>Chytridiomycota</taxon>
        <taxon>Chytridiomycota incertae sedis</taxon>
        <taxon>Neocallimastigomycetes</taxon>
        <taxon>Neocallimastigales</taxon>
        <taxon>Neocallimastigaceae</taxon>
        <taxon>Neocallimastix</taxon>
    </lineage>
</organism>
<dbReference type="Gene3D" id="3.90.110.10">
    <property type="entry name" value="Lactate dehydrogenase/glycoside hydrolase, family 4, C-terminal"/>
    <property type="match status" value="1"/>
</dbReference>
<name>A0A1Y2AZS9_9FUNG</name>
<dbReference type="InterPro" id="IPR022383">
    <property type="entry name" value="Lactate/malate_DH_C"/>
</dbReference>
<comment type="subunit">
    <text evidence="2">Homodimer.</text>
</comment>
<evidence type="ECO:0000256" key="2">
    <source>
        <dbReference type="ARBA" id="ARBA00011738"/>
    </source>
</evidence>
<dbReference type="EC" id="1.1.1.37" evidence="3"/>
<comment type="caution">
    <text evidence="9">The sequence shown here is derived from an EMBL/GenBank/DDBJ whole genome shotgun (WGS) entry which is preliminary data.</text>
</comment>
<dbReference type="PANTHER" id="PTHR11540">
    <property type="entry name" value="MALATE AND LACTATE DEHYDROGENASE"/>
    <property type="match status" value="1"/>
</dbReference>
<evidence type="ECO:0000256" key="3">
    <source>
        <dbReference type="ARBA" id="ARBA00012995"/>
    </source>
</evidence>
<dbReference type="AlphaFoldDB" id="A0A1Y2AZS9"/>
<dbReference type="GO" id="GO:0030060">
    <property type="term" value="F:L-malate dehydrogenase (NAD+) activity"/>
    <property type="evidence" value="ECO:0007669"/>
    <property type="project" value="UniProtKB-EC"/>
</dbReference>
<dbReference type="SUPFAM" id="SSF56327">
    <property type="entry name" value="LDH C-terminal domain-like"/>
    <property type="match status" value="1"/>
</dbReference>
<dbReference type="GO" id="GO:0005737">
    <property type="term" value="C:cytoplasm"/>
    <property type="evidence" value="ECO:0007669"/>
    <property type="project" value="TreeGrafter"/>
</dbReference>
<dbReference type="OrthoDB" id="4069699at2759"/>
<evidence type="ECO:0000313" key="9">
    <source>
        <dbReference type="EMBL" id="ORY28098.1"/>
    </source>
</evidence>
<gene>
    <name evidence="9" type="ORF">LY90DRAFT_425683</name>
</gene>
<dbReference type="Pfam" id="PF02866">
    <property type="entry name" value="Ldh_1_C"/>
    <property type="match status" value="1"/>
</dbReference>
<comment type="catalytic activity">
    <reaction evidence="7">
        <text>(S)-malate + NAD(+) = oxaloacetate + NADH + H(+)</text>
        <dbReference type="Rhea" id="RHEA:21432"/>
        <dbReference type="ChEBI" id="CHEBI:15378"/>
        <dbReference type="ChEBI" id="CHEBI:15589"/>
        <dbReference type="ChEBI" id="CHEBI:16452"/>
        <dbReference type="ChEBI" id="CHEBI:57540"/>
        <dbReference type="ChEBI" id="CHEBI:57945"/>
        <dbReference type="EC" id="1.1.1.37"/>
    </reaction>
</comment>
<proteinExistence type="inferred from homology"/>
<dbReference type="InterPro" id="IPR001252">
    <property type="entry name" value="Malate_DH_AS"/>
</dbReference>
<evidence type="ECO:0000259" key="8">
    <source>
        <dbReference type="Pfam" id="PF02866"/>
    </source>
</evidence>
<keyword evidence="6" id="KW-0520">NAD</keyword>
<sequence length="175" mass="18672">IISNPVNSTVPICAEVFKTYGCYNPMKLFGVTTLDVVRANTFVSECKGLDVTKTDVTVIGGHSGTTIIPLLSQVSVSFTDSQIKSLTHHIQFGGDEVVKAKNGKGSATLSMAYAGARFVDKLLQAIVLNKTVTACSYVESPIAKADGIRFFSSALKISKKGIQEYISLGKLSESE</sequence>
<dbReference type="GO" id="GO:0006108">
    <property type="term" value="P:malate metabolic process"/>
    <property type="evidence" value="ECO:0007669"/>
    <property type="project" value="InterPro"/>
</dbReference>
<evidence type="ECO:0000256" key="7">
    <source>
        <dbReference type="ARBA" id="ARBA00048313"/>
    </source>
</evidence>
<evidence type="ECO:0000256" key="4">
    <source>
        <dbReference type="ARBA" id="ARBA00022532"/>
    </source>
</evidence>
<dbReference type="PROSITE" id="PS00068">
    <property type="entry name" value="MDH"/>
    <property type="match status" value="1"/>
</dbReference>
<evidence type="ECO:0000313" key="10">
    <source>
        <dbReference type="Proteomes" id="UP000193920"/>
    </source>
</evidence>
<keyword evidence="5" id="KW-0560">Oxidoreductase</keyword>
<protein>
    <recommendedName>
        <fullName evidence="3">malate dehydrogenase</fullName>
        <ecNumber evidence="3">1.1.1.37</ecNumber>
    </recommendedName>
</protein>
<dbReference type="PANTHER" id="PTHR11540:SF16">
    <property type="entry name" value="MALATE DEHYDROGENASE, MITOCHONDRIAL"/>
    <property type="match status" value="1"/>
</dbReference>
<comment type="similarity">
    <text evidence="1">Belongs to the LDH/MDH superfamily. MDH type 1 family.</text>
</comment>
<keyword evidence="4" id="KW-0816">Tricarboxylic acid cycle</keyword>
<dbReference type="EMBL" id="MCOG01000188">
    <property type="protein sequence ID" value="ORY28098.1"/>
    <property type="molecule type" value="Genomic_DNA"/>
</dbReference>
<feature type="non-terminal residue" evidence="9">
    <location>
        <position position="1"/>
    </location>
</feature>
<dbReference type="InterPro" id="IPR015955">
    <property type="entry name" value="Lactate_DH/Glyco_Ohase_4_C"/>
</dbReference>
<accession>A0A1Y2AZS9</accession>
<keyword evidence="10" id="KW-1185">Reference proteome</keyword>
<reference evidence="9 10" key="1">
    <citation type="submission" date="2016-08" db="EMBL/GenBank/DDBJ databases">
        <title>A Parts List for Fungal Cellulosomes Revealed by Comparative Genomics.</title>
        <authorList>
            <consortium name="DOE Joint Genome Institute"/>
            <person name="Haitjema C.H."/>
            <person name="Gilmore S.P."/>
            <person name="Henske J.K."/>
            <person name="Solomon K.V."/>
            <person name="De Groot R."/>
            <person name="Kuo A."/>
            <person name="Mondo S.J."/>
            <person name="Salamov A.A."/>
            <person name="Labutti K."/>
            <person name="Zhao Z."/>
            <person name="Chiniquy J."/>
            <person name="Barry K."/>
            <person name="Brewer H.M."/>
            <person name="Purvine S.O."/>
            <person name="Wright A.T."/>
            <person name="Boxma B."/>
            <person name="Van Alen T."/>
            <person name="Hackstein J.H."/>
            <person name="Baker S.E."/>
            <person name="Grigoriev I.V."/>
            <person name="O'Malley M.A."/>
        </authorList>
    </citation>
    <scope>NUCLEOTIDE SEQUENCE [LARGE SCALE GENOMIC DNA]</scope>
    <source>
        <strain evidence="9 10">G1</strain>
    </source>
</reference>
<dbReference type="Proteomes" id="UP000193920">
    <property type="component" value="Unassembled WGS sequence"/>
</dbReference>
<evidence type="ECO:0000256" key="5">
    <source>
        <dbReference type="ARBA" id="ARBA00023002"/>
    </source>
</evidence>
<dbReference type="STRING" id="1754190.A0A1Y2AZS9"/>
<feature type="domain" description="Lactate/malate dehydrogenase C-terminal" evidence="8">
    <location>
        <begin position="32"/>
        <end position="175"/>
    </location>
</feature>
<dbReference type="FunFam" id="3.90.110.10:FF:000001">
    <property type="entry name" value="Malate dehydrogenase"/>
    <property type="match status" value="1"/>
</dbReference>
<evidence type="ECO:0000256" key="1">
    <source>
        <dbReference type="ARBA" id="ARBA00008824"/>
    </source>
</evidence>
<dbReference type="Gene3D" id="3.40.50.720">
    <property type="entry name" value="NAD(P)-binding Rossmann-like Domain"/>
    <property type="match status" value="1"/>
</dbReference>
<dbReference type="GO" id="GO:0006099">
    <property type="term" value="P:tricarboxylic acid cycle"/>
    <property type="evidence" value="ECO:0007669"/>
    <property type="project" value="UniProtKB-KW"/>
</dbReference>